<evidence type="ECO:0000256" key="12">
    <source>
        <dbReference type="ARBA" id="ARBA00025337"/>
    </source>
</evidence>
<gene>
    <name evidence="17" type="ORF">KKC1_20810</name>
</gene>
<dbReference type="FunFam" id="3.40.50.300:FF:000695">
    <property type="entry name" value="Flagellar biosynthesis regulator FlhF"/>
    <property type="match status" value="1"/>
</dbReference>
<keyword evidence="11" id="KW-1006">Bacterial flagellum protein export</keyword>
<dbReference type="SUPFAM" id="SSF52540">
    <property type="entry name" value="P-loop containing nucleoside triphosphate hydrolases"/>
    <property type="match status" value="1"/>
</dbReference>
<dbReference type="InterPro" id="IPR000897">
    <property type="entry name" value="SRP54_GTPase_dom"/>
</dbReference>
<dbReference type="SMART" id="SM00962">
    <property type="entry name" value="SRP54"/>
    <property type="match status" value="1"/>
</dbReference>
<keyword evidence="6" id="KW-0547">Nucleotide-binding</keyword>
<comment type="caution">
    <text evidence="17">The sequence shown here is derived from an EMBL/GenBank/DDBJ whole genome shotgun (WGS) entry which is preliminary data.</text>
</comment>
<reference evidence="18" key="1">
    <citation type="journal article" date="2017" name="Appl. Environ. Microbiol.">
        <title>Genomic Analysis of Calderihabitans maritimus KKC1, a Thermophilic, Hydrogenogenic, Carboxydotrophic Bacterium Isolated from Marine Sediment.</title>
        <authorList>
            <person name="Omae K."/>
            <person name="Yoneda Y."/>
            <person name="Fukuyama Y."/>
            <person name="Yoshida T."/>
            <person name="Sako Y."/>
        </authorList>
    </citation>
    <scope>NUCLEOTIDE SEQUENCE [LARGE SCALE GENOMIC DNA]</scope>
    <source>
        <strain evidence="18">KKC1</strain>
    </source>
</reference>
<proteinExistence type="inferred from homology"/>
<dbReference type="AlphaFoldDB" id="A0A1Z5HUC9"/>
<evidence type="ECO:0000256" key="8">
    <source>
        <dbReference type="ARBA" id="ARBA00022927"/>
    </source>
</evidence>
<accession>A0A1Z5HUC9</accession>
<dbReference type="InterPro" id="IPR020006">
    <property type="entry name" value="FlhF"/>
</dbReference>
<keyword evidence="18" id="KW-1185">Reference proteome</keyword>
<keyword evidence="4" id="KW-0813">Transport</keyword>
<dbReference type="CDD" id="cd17873">
    <property type="entry name" value="FlhF"/>
    <property type="match status" value="1"/>
</dbReference>
<evidence type="ECO:0000256" key="1">
    <source>
        <dbReference type="ARBA" id="ARBA00004413"/>
    </source>
</evidence>
<comment type="function">
    <text evidence="12">Necessary for flagellar biosynthesis. May be involved in translocation of the flagellum.</text>
</comment>
<dbReference type="GO" id="GO:0044781">
    <property type="term" value="P:bacterial-type flagellum organization"/>
    <property type="evidence" value="ECO:0007669"/>
    <property type="project" value="UniProtKB-UniRule"/>
</dbReference>
<keyword evidence="5" id="KW-1003">Cell membrane</keyword>
<dbReference type="GO" id="GO:0005047">
    <property type="term" value="F:signal recognition particle binding"/>
    <property type="evidence" value="ECO:0007669"/>
    <property type="project" value="TreeGrafter"/>
</dbReference>
<dbReference type="NCBIfam" id="TIGR03499">
    <property type="entry name" value="FlhF"/>
    <property type="match status" value="1"/>
</dbReference>
<evidence type="ECO:0000256" key="14">
    <source>
        <dbReference type="SAM" id="Coils"/>
    </source>
</evidence>
<evidence type="ECO:0000256" key="10">
    <source>
        <dbReference type="ARBA" id="ARBA00023136"/>
    </source>
</evidence>
<dbReference type="SMART" id="SM00382">
    <property type="entry name" value="AAA"/>
    <property type="match status" value="1"/>
</dbReference>
<evidence type="ECO:0000259" key="15">
    <source>
        <dbReference type="SMART" id="SM00382"/>
    </source>
</evidence>
<dbReference type="PANTHER" id="PTHR43134">
    <property type="entry name" value="SIGNAL RECOGNITION PARTICLE RECEPTOR SUBUNIT ALPHA"/>
    <property type="match status" value="1"/>
</dbReference>
<dbReference type="OrthoDB" id="9778554at2"/>
<comment type="subcellular location">
    <subcellularLocation>
        <location evidence="1">Cell membrane</location>
        <topology evidence="1">Peripheral membrane protein</topology>
        <orientation evidence="1">Cytoplasmic side</orientation>
    </subcellularLocation>
</comment>
<dbReference type="GO" id="GO:0006614">
    <property type="term" value="P:SRP-dependent cotranslational protein targeting to membrane"/>
    <property type="evidence" value="ECO:0007669"/>
    <property type="project" value="UniProtKB-UniRule"/>
</dbReference>
<dbReference type="InterPro" id="IPR047040">
    <property type="entry name" value="FlhF__GTPase_dom"/>
</dbReference>
<keyword evidence="7" id="KW-1005">Bacterial flagellum biogenesis</keyword>
<evidence type="ECO:0000313" key="17">
    <source>
        <dbReference type="EMBL" id="GAW92935.1"/>
    </source>
</evidence>
<protein>
    <recommendedName>
        <fullName evidence="3 13">Flagellar biosynthesis protein FlhF</fullName>
    </recommendedName>
</protein>
<dbReference type="Gene3D" id="1.20.120.1380">
    <property type="entry name" value="Flagellar FlhF biosynthesis protein, N domain"/>
    <property type="match status" value="1"/>
</dbReference>
<evidence type="ECO:0000256" key="11">
    <source>
        <dbReference type="ARBA" id="ARBA00023225"/>
    </source>
</evidence>
<feature type="coiled-coil region" evidence="14">
    <location>
        <begin position="54"/>
        <end position="145"/>
    </location>
</feature>
<dbReference type="Gene3D" id="3.40.50.300">
    <property type="entry name" value="P-loop containing nucleotide triphosphate hydrolases"/>
    <property type="match status" value="1"/>
</dbReference>
<organism evidence="17 18">
    <name type="scientific">Calderihabitans maritimus</name>
    <dbReference type="NCBI Taxonomy" id="1246530"/>
    <lineage>
        <taxon>Bacteria</taxon>
        <taxon>Bacillati</taxon>
        <taxon>Bacillota</taxon>
        <taxon>Clostridia</taxon>
        <taxon>Neomoorellales</taxon>
        <taxon>Calderihabitantaceae</taxon>
        <taxon>Calderihabitans</taxon>
    </lineage>
</organism>
<evidence type="ECO:0000259" key="16">
    <source>
        <dbReference type="SMART" id="SM00962"/>
    </source>
</evidence>
<name>A0A1Z5HUC9_9FIRM</name>
<dbReference type="PANTHER" id="PTHR43134:SF3">
    <property type="entry name" value="FLAGELLAR BIOSYNTHESIS PROTEIN FLHF"/>
    <property type="match status" value="1"/>
</dbReference>
<evidence type="ECO:0000256" key="5">
    <source>
        <dbReference type="ARBA" id="ARBA00022475"/>
    </source>
</evidence>
<evidence type="ECO:0000256" key="13">
    <source>
        <dbReference type="NCBIfam" id="TIGR03499"/>
    </source>
</evidence>
<dbReference type="RefSeq" id="WP_088554182.1">
    <property type="nucleotide sequence ID" value="NZ_BDGJ01000111.1"/>
</dbReference>
<dbReference type="GO" id="GO:0003924">
    <property type="term" value="F:GTPase activity"/>
    <property type="evidence" value="ECO:0007669"/>
    <property type="project" value="UniProtKB-UniRule"/>
</dbReference>
<dbReference type="InterPro" id="IPR027417">
    <property type="entry name" value="P-loop_NTPase"/>
</dbReference>
<keyword evidence="14" id="KW-0175">Coiled coil</keyword>
<evidence type="ECO:0000256" key="9">
    <source>
        <dbReference type="ARBA" id="ARBA00023134"/>
    </source>
</evidence>
<evidence type="ECO:0000256" key="4">
    <source>
        <dbReference type="ARBA" id="ARBA00022448"/>
    </source>
</evidence>
<evidence type="ECO:0000313" key="18">
    <source>
        <dbReference type="Proteomes" id="UP000197032"/>
    </source>
</evidence>
<comment type="similarity">
    <text evidence="2">Belongs to the GTP-binding SRP family.</text>
</comment>
<evidence type="ECO:0000256" key="6">
    <source>
        <dbReference type="ARBA" id="ARBA00022741"/>
    </source>
</evidence>
<evidence type="ECO:0000256" key="2">
    <source>
        <dbReference type="ARBA" id="ARBA00008531"/>
    </source>
</evidence>
<evidence type="ECO:0000256" key="7">
    <source>
        <dbReference type="ARBA" id="ARBA00022795"/>
    </source>
</evidence>
<sequence>MKIKRYVVRNMHEAFEVIRRDLGPEAVIISSRKIRENGLWGFFAPKKLEVTAAVDNLALQKQKAQQDSETQELRREIAEMKALLHRMSQRKESEASEETNNSLVGKWQKILQDLDINKEIIQELLEGIEEQLNLSEEENDSLIQEALVSRMADLLEPDTPTEGNSRILAFIGPTGVGKTTTLAKLAAQFALFQRKRIGLITIDTYRIGAVEQLKTYAEILGVPVDVVMTPKELKAAVGKHQDKDVILIDTAGRPSKNTMQIQELRGFIEAIKPVETFLVLSCTTKDRDLLRIVDDFKVIDYHKLIFTKTDETETLGSIVNVAYTCKLPVAYITNGQNVPDDIEEANPQKLAKMILGAVG</sequence>
<keyword evidence="10" id="KW-0472">Membrane</keyword>
<dbReference type="EMBL" id="BDGJ01000111">
    <property type="protein sequence ID" value="GAW92935.1"/>
    <property type="molecule type" value="Genomic_DNA"/>
</dbReference>
<feature type="domain" description="AAA+ ATPase" evidence="15">
    <location>
        <begin position="164"/>
        <end position="304"/>
    </location>
</feature>
<feature type="domain" description="SRP54-type proteins GTP-binding" evidence="16">
    <location>
        <begin position="165"/>
        <end position="356"/>
    </location>
</feature>
<dbReference type="GO" id="GO:0005525">
    <property type="term" value="F:GTP binding"/>
    <property type="evidence" value="ECO:0007669"/>
    <property type="project" value="UniProtKB-UniRule"/>
</dbReference>
<dbReference type="GO" id="GO:0015031">
    <property type="term" value="P:protein transport"/>
    <property type="evidence" value="ECO:0007669"/>
    <property type="project" value="UniProtKB-KW"/>
</dbReference>
<dbReference type="InterPro" id="IPR003593">
    <property type="entry name" value="AAA+_ATPase"/>
</dbReference>
<dbReference type="Pfam" id="PF00448">
    <property type="entry name" value="SRP54"/>
    <property type="match status" value="1"/>
</dbReference>
<dbReference type="GO" id="GO:0005886">
    <property type="term" value="C:plasma membrane"/>
    <property type="evidence" value="ECO:0007669"/>
    <property type="project" value="UniProtKB-SubCell"/>
</dbReference>
<keyword evidence="9" id="KW-0342">GTP-binding</keyword>
<dbReference type="Proteomes" id="UP000197032">
    <property type="component" value="Unassembled WGS sequence"/>
</dbReference>
<evidence type="ECO:0000256" key="3">
    <source>
        <dbReference type="ARBA" id="ARBA00014919"/>
    </source>
</evidence>
<keyword evidence="8" id="KW-0653">Protein transport</keyword>